<organism evidence="1 2">
    <name type="scientific">Chaenocephalus aceratus</name>
    <name type="common">Blackfin icefish</name>
    <name type="synonym">Chaenichthys aceratus</name>
    <dbReference type="NCBI Taxonomy" id="36190"/>
    <lineage>
        <taxon>Eukaryota</taxon>
        <taxon>Metazoa</taxon>
        <taxon>Chordata</taxon>
        <taxon>Craniata</taxon>
        <taxon>Vertebrata</taxon>
        <taxon>Euteleostomi</taxon>
        <taxon>Actinopterygii</taxon>
        <taxon>Neopterygii</taxon>
        <taxon>Teleostei</taxon>
        <taxon>Neoteleostei</taxon>
        <taxon>Acanthomorphata</taxon>
        <taxon>Eupercaria</taxon>
        <taxon>Perciformes</taxon>
        <taxon>Notothenioidei</taxon>
        <taxon>Channichthyidae</taxon>
        <taxon>Chaenocephalus</taxon>
    </lineage>
</organism>
<evidence type="ECO:0000313" key="1">
    <source>
        <dbReference type="EMBL" id="KAI4821869.1"/>
    </source>
</evidence>
<comment type="caution">
    <text evidence="1">The sequence shown here is derived from an EMBL/GenBank/DDBJ whole genome shotgun (WGS) entry which is preliminary data.</text>
</comment>
<feature type="non-terminal residue" evidence="1">
    <location>
        <position position="1"/>
    </location>
</feature>
<evidence type="ECO:0000313" key="2">
    <source>
        <dbReference type="Proteomes" id="UP001057452"/>
    </source>
</evidence>
<protein>
    <submittedName>
        <fullName evidence="1">Uncharacterized protein</fullName>
    </submittedName>
</protein>
<proteinExistence type="predicted"/>
<feature type="non-terminal residue" evidence="1">
    <location>
        <position position="90"/>
    </location>
</feature>
<name>A0ACB9X7F4_CHAAC</name>
<reference evidence="1" key="1">
    <citation type="submission" date="2022-05" db="EMBL/GenBank/DDBJ databases">
        <title>Chromosome-level genome of Chaenocephalus aceratus.</title>
        <authorList>
            <person name="Park H."/>
        </authorList>
    </citation>
    <scope>NUCLEOTIDE SEQUENCE</scope>
    <source>
        <strain evidence="1">KU_202001</strain>
    </source>
</reference>
<dbReference type="EMBL" id="CM043792">
    <property type="protein sequence ID" value="KAI4821869.1"/>
    <property type="molecule type" value="Genomic_DNA"/>
</dbReference>
<accession>A0ACB9X7F4</accession>
<sequence>EPCIIDALWRVFYRDVCTSRVDTHKERNGESEEIECRHFLSEVMFLTGRPPAGATAVTPKLHFNMNQVYSVLASQGMVPEGGGGLLFSLL</sequence>
<keyword evidence="2" id="KW-1185">Reference proteome</keyword>
<dbReference type="Proteomes" id="UP001057452">
    <property type="component" value="Chromosome 8"/>
</dbReference>
<gene>
    <name evidence="1" type="ORF">KUCAC02_007445</name>
</gene>